<name>A0A1Q6FDA0_9BACT</name>
<dbReference type="Proteomes" id="UP000187417">
    <property type="component" value="Unassembled WGS sequence"/>
</dbReference>
<dbReference type="AlphaFoldDB" id="A0A1Q6FDA0"/>
<accession>A0A1Q6FDA0</accession>
<proteinExistence type="predicted"/>
<organism evidence="1 2">
    <name type="scientific">Alistipes putredinis</name>
    <dbReference type="NCBI Taxonomy" id="28117"/>
    <lineage>
        <taxon>Bacteria</taxon>
        <taxon>Pseudomonadati</taxon>
        <taxon>Bacteroidota</taxon>
        <taxon>Bacteroidia</taxon>
        <taxon>Bacteroidales</taxon>
        <taxon>Rikenellaceae</taxon>
        <taxon>Alistipes</taxon>
    </lineage>
</organism>
<evidence type="ECO:0000313" key="2">
    <source>
        <dbReference type="Proteomes" id="UP000187417"/>
    </source>
</evidence>
<comment type="caution">
    <text evidence="1">The sequence shown here is derived from an EMBL/GenBank/DDBJ whole genome shotgun (WGS) entry which is preliminary data.</text>
</comment>
<gene>
    <name evidence="1" type="ORF">BHV66_01900</name>
</gene>
<dbReference type="EMBL" id="MNQH01000001">
    <property type="protein sequence ID" value="OKY96828.1"/>
    <property type="molecule type" value="Genomic_DNA"/>
</dbReference>
<sequence>MPEEDVLQERQMSVAQADEKLLDAVFHESSQSWVYLQGDPYRLENFQKVYDNLVLNSAEFAEVGEEEFAVKLRNVKKELAADTKKQLKLKPTHYAVKVLPKTEEEQRALEWDEQLKVAYVPFDYVSVPESQVSHIRMQRTGAVYHEEAEERRYTVTYEGGMDADGPTDPVTLELPVLYVVWPCDKPFPADMDYEVLYDVFLPQAPTASQKAQGLSAEALHVLESMAIDTIRHTGDIGRYPSGIISCYDNYLNKYVPLVYLTVRFSLGSNIYEVKTDYNGYFSFKDPIFDNAVLSFVFDGLDGWKITSGGSSATIIESRGTYKSLRGSSIRDFDIQVNSSSVPDPRYEIYRAVGFYFYGLRTNYGSSSLLHLPEIDRFVDSTTGGMRIEAHTAAIQEGEGVFKSFLGNAHYIKIGNVNRNNHPRLMGTILHEMGHYTQFWIHRGYNHYNDIPKLLKESWASYAGWYMGELYYSVQRLLPIPFEDDITRQARQSWHPAMANPYYYYSPLFVDLRDNYNQCECLNNSRYANDAIKNVPYSLINKLARESSWTGVKKVLREHISSGYYTETQLNDFLVQWDKYFAANPL</sequence>
<protein>
    <submittedName>
        <fullName evidence="1">Uncharacterized protein</fullName>
    </submittedName>
</protein>
<reference evidence="1 2" key="1">
    <citation type="journal article" date="2016" name="Nat. Biotechnol.">
        <title>Measurement of bacterial replication rates in microbial communities.</title>
        <authorList>
            <person name="Brown C.T."/>
            <person name="Olm M.R."/>
            <person name="Thomas B.C."/>
            <person name="Banfield J.F."/>
        </authorList>
    </citation>
    <scope>NUCLEOTIDE SEQUENCE [LARGE SCALE GENOMIC DNA]</scope>
    <source>
        <strain evidence="1">CAG:67_53_122</strain>
    </source>
</reference>
<evidence type="ECO:0000313" key="1">
    <source>
        <dbReference type="EMBL" id="OKY96828.1"/>
    </source>
</evidence>